<evidence type="ECO:0000256" key="4">
    <source>
        <dbReference type="PROSITE-ProRule" id="PRU01343"/>
    </source>
</evidence>
<dbReference type="PANTHER" id="PTHR33248">
    <property type="entry name" value="ZINC ION-BINDING PROTEIN"/>
    <property type="match status" value="1"/>
</dbReference>
<dbReference type="PROSITE" id="PS51999">
    <property type="entry name" value="ZF_GRF"/>
    <property type="match status" value="1"/>
</dbReference>
<dbReference type="GO" id="GO:0008270">
    <property type="term" value="F:zinc ion binding"/>
    <property type="evidence" value="ECO:0007669"/>
    <property type="project" value="UniProtKB-KW"/>
</dbReference>
<proteinExistence type="predicted"/>
<evidence type="ECO:0000256" key="3">
    <source>
        <dbReference type="ARBA" id="ARBA00022833"/>
    </source>
</evidence>
<dbReference type="Pfam" id="PF06839">
    <property type="entry name" value="Zn_ribbon_GRF"/>
    <property type="match status" value="1"/>
</dbReference>
<dbReference type="EnsemblPlants" id="AUR62006177-RA">
    <property type="protein sequence ID" value="AUR62006177-RA:cds"/>
    <property type="gene ID" value="AUR62006177"/>
</dbReference>
<evidence type="ECO:0000256" key="1">
    <source>
        <dbReference type="ARBA" id="ARBA00022723"/>
    </source>
</evidence>
<evidence type="ECO:0000256" key="6">
    <source>
        <dbReference type="SAM" id="Phobius"/>
    </source>
</evidence>
<keyword evidence="9" id="KW-1185">Reference proteome</keyword>
<feature type="domain" description="GRF-type" evidence="7">
    <location>
        <begin position="25"/>
        <end position="66"/>
    </location>
</feature>
<reference evidence="8" key="2">
    <citation type="submission" date="2021-03" db="UniProtKB">
        <authorList>
            <consortium name="EnsemblPlants"/>
        </authorList>
    </citation>
    <scope>IDENTIFICATION</scope>
</reference>
<evidence type="ECO:0000313" key="8">
    <source>
        <dbReference type="EnsemblPlants" id="AUR62006177-RA:cds"/>
    </source>
</evidence>
<feature type="transmembrane region" description="Helical" evidence="6">
    <location>
        <begin position="135"/>
        <end position="153"/>
    </location>
</feature>
<name>A0A803L2T8_CHEQI</name>
<keyword evidence="6" id="KW-0472">Membrane</keyword>
<protein>
    <recommendedName>
        <fullName evidence="7">GRF-type domain-containing protein</fullName>
    </recommendedName>
</protein>
<feature type="coiled-coil region" evidence="5">
    <location>
        <begin position="97"/>
        <end position="124"/>
    </location>
</feature>
<dbReference type="Proteomes" id="UP000596660">
    <property type="component" value="Unplaced"/>
</dbReference>
<dbReference type="OMA" id="NNPMEDL"/>
<keyword evidence="1" id="KW-0479">Metal-binding</keyword>
<evidence type="ECO:0000313" key="9">
    <source>
        <dbReference type="Proteomes" id="UP000596660"/>
    </source>
</evidence>
<sequence>MVGNRQSSSGSSSSFANEKNQKFRCSCGNYAVVRSVKKGPNSGMKFYGCPLWPDTKCEMFRWVNQNNPMEDLQYHVLEKETRICELEYEQQCRDDKIKRLQLKKDNLEEDVQEMKNEVYAMRVEMMNCSRNEKNLSMALVFSWIFFAIVLFYLKF</sequence>
<dbReference type="Gramene" id="AUR62006177-RA">
    <property type="protein sequence ID" value="AUR62006177-RA:cds"/>
    <property type="gene ID" value="AUR62006177"/>
</dbReference>
<reference evidence="8" key="1">
    <citation type="journal article" date="2017" name="Nature">
        <title>The genome of Chenopodium quinoa.</title>
        <authorList>
            <person name="Jarvis D.E."/>
            <person name="Ho Y.S."/>
            <person name="Lightfoot D.J."/>
            <person name="Schmoeckel S.M."/>
            <person name="Li B."/>
            <person name="Borm T.J.A."/>
            <person name="Ohyanagi H."/>
            <person name="Mineta K."/>
            <person name="Michell C.T."/>
            <person name="Saber N."/>
            <person name="Kharbatia N.M."/>
            <person name="Rupper R.R."/>
            <person name="Sharp A.R."/>
            <person name="Dally N."/>
            <person name="Boughton B.A."/>
            <person name="Woo Y.H."/>
            <person name="Gao G."/>
            <person name="Schijlen E.G.W.M."/>
            <person name="Guo X."/>
            <person name="Momin A.A."/>
            <person name="Negrao S."/>
            <person name="Al-Babili S."/>
            <person name="Gehring C."/>
            <person name="Roessner U."/>
            <person name="Jung C."/>
            <person name="Murphy K."/>
            <person name="Arold S.T."/>
            <person name="Gojobori T."/>
            <person name="van der Linden C.G."/>
            <person name="van Loo E.N."/>
            <person name="Jellen E.N."/>
            <person name="Maughan P.J."/>
            <person name="Tester M."/>
        </authorList>
    </citation>
    <scope>NUCLEOTIDE SEQUENCE [LARGE SCALE GENOMIC DNA]</scope>
    <source>
        <strain evidence="8">cv. PI 614886</strain>
    </source>
</reference>
<keyword evidence="2 4" id="KW-0863">Zinc-finger</keyword>
<evidence type="ECO:0000256" key="2">
    <source>
        <dbReference type="ARBA" id="ARBA00022771"/>
    </source>
</evidence>
<evidence type="ECO:0000256" key="5">
    <source>
        <dbReference type="SAM" id="Coils"/>
    </source>
</evidence>
<keyword evidence="5" id="KW-0175">Coiled coil</keyword>
<keyword evidence="6" id="KW-1133">Transmembrane helix</keyword>
<dbReference type="AlphaFoldDB" id="A0A803L2T8"/>
<keyword evidence="6" id="KW-0812">Transmembrane</keyword>
<accession>A0A803L2T8</accession>
<organism evidence="8 9">
    <name type="scientific">Chenopodium quinoa</name>
    <name type="common">Quinoa</name>
    <dbReference type="NCBI Taxonomy" id="63459"/>
    <lineage>
        <taxon>Eukaryota</taxon>
        <taxon>Viridiplantae</taxon>
        <taxon>Streptophyta</taxon>
        <taxon>Embryophyta</taxon>
        <taxon>Tracheophyta</taxon>
        <taxon>Spermatophyta</taxon>
        <taxon>Magnoliopsida</taxon>
        <taxon>eudicotyledons</taxon>
        <taxon>Gunneridae</taxon>
        <taxon>Pentapetalae</taxon>
        <taxon>Caryophyllales</taxon>
        <taxon>Chenopodiaceae</taxon>
        <taxon>Chenopodioideae</taxon>
        <taxon>Atripliceae</taxon>
        <taxon>Chenopodium</taxon>
    </lineage>
</organism>
<keyword evidence="3" id="KW-0862">Zinc</keyword>
<evidence type="ECO:0000259" key="7">
    <source>
        <dbReference type="PROSITE" id="PS51999"/>
    </source>
</evidence>
<dbReference type="InterPro" id="IPR010666">
    <property type="entry name" value="Znf_GRF"/>
</dbReference>